<evidence type="ECO:0000256" key="3">
    <source>
        <dbReference type="ARBA" id="ARBA00022912"/>
    </source>
</evidence>
<evidence type="ECO:0000313" key="6">
    <source>
        <dbReference type="EMBL" id="MBB2958501.1"/>
    </source>
</evidence>
<evidence type="ECO:0000313" key="7">
    <source>
        <dbReference type="Proteomes" id="UP000545286"/>
    </source>
</evidence>
<dbReference type="InterPro" id="IPR050438">
    <property type="entry name" value="LMW_PTPase"/>
</dbReference>
<dbReference type="GO" id="GO:0004725">
    <property type="term" value="F:protein tyrosine phosphatase activity"/>
    <property type="evidence" value="ECO:0007669"/>
    <property type="project" value="UniProtKB-EC"/>
</dbReference>
<dbReference type="PANTHER" id="PTHR11717:SF31">
    <property type="entry name" value="LOW MOLECULAR WEIGHT PROTEIN-TYROSINE-PHOSPHATASE ETP-RELATED"/>
    <property type="match status" value="1"/>
</dbReference>
<dbReference type="InterPro" id="IPR017867">
    <property type="entry name" value="Tyr_phospatase_low_mol_wt"/>
</dbReference>
<protein>
    <submittedName>
        <fullName evidence="6">Protein-tyrosine phosphatase</fullName>
        <ecNumber evidence="6">3.1.3.48</ecNumber>
    </submittedName>
</protein>
<dbReference type="Gene3D" id="3.40.50.2300">
    <property type="match status" value="1"/>
</dbReference>
<keyword evidence="7" id="KW-1185">Reference proteome</keyword>
<dbReference type="Proteomes" id="UP000545286">
    <property type="component" value="Unassembled WGS sequence"/>
</dbReference>
<dbReference type="InterPro" id="IPR036196">
    <property type="entry name" value="Ptyr_pPase_sf"/>
</dbReference>
<comment type="similarity">
    <text evidence="1">Belongs to the low molecular weight phosphotyrosine protein phosphatase family.</text>
</comment>
<reference evidence="6 7" key="1">
    <citation type="submission" date="2020-08" db="EMBL/GenBank/DDBJ databases">
        <title>Sequencing the genomes of 1000 actinobacteria strains.</title>
        <authorList>
            <person name="Klenk H.-P."/>
        </authorList>
    </citation>
    <scope>NUCLEOTIDE SEQUENCE [LARGE SCALE GENOMIC DNA]</scope>
    <source>
        <strain evidence="6 7">DSM 20419</strain>
    </source>
</reference>
<dbReference type="PANTHER" id="PTHR11717">
    <property type="entry name" value="LOW MOLECULAR WEIGHT PROTEIN TYROSINE PHOSPHATASE"/>
    <property type="match status" value="1"/>
</dbReference>
<gene>
    <name evidence="6" type="ORF">FHX72_002647</name>
</gene>
<evidence type="ECO:0000256" key="1">
    <source>
        <dbReference type="ARBA" id="ARBA00011063"/>
    </source>
</evidence>
<feature type="active site" description="Nucleophile" evidence="4">
    <location>
        <position position="8"/>
    </location>
</feature>
<organism evidence="6 7">
    <name type="scientific">Pseudoclavibacter helvolus</name>
    <dbReference type="NCBI Taxonomy" id="255205"/>
    <lineage>
        <taxon>Bacteria</taxon>
        <taxon>Bacillati</taxon>
        <taxon>Actinomycetota</taxon>
        <taxon>Actinomycetes</taxon>
        <taxon>Micrococcales</taxon>
        <taxon>Microbacteriaceae</taxon>
        <taxon>Pseudoclavibacter</taxon>
    </lineage>
</organism>
<dbReference type="RefSeq" id="WP_183625630.1">
    <property type="nucleotide sequence ID" value="NZ_JACHWJ010000004.1"/>
</dbReference>
<dbReference type="EMBL" id="JACHWJ010000004">
    <property type="protein sequence ID" value="MBB2958501.1"/>
    <property type="molecule type" value="Genomic_DNA"/>
</dbReference>
<feature type="active site" evidence="4">
    <location>
        <position position="14"/>
    </location>
</feature>
<dbReference type="EC" id="3.1.3.48" evidence="6"/>
<dbReference type="SUPFAM" id="SSF52788">
    <property type="entry name" value="Phosphotyrosine protein phosphatases I"/>
    <property type="match status" value="1"/>
</dbReference>
<sequence length="180" mass="19156">MPSLLFVCHANIARSAAAEFLARERLGADNDWQVSSAGVRALVGEDIDPTIAQAVHGHGVDTSGHVARQVDASMLQSADLVLAFEGTHRSWMLSEWPKSVKKTFTIRSAATLLQTAPRRVAPISYLSSHKTPPGGDIDFADPYGRGPAVAEQAVAEIDALLAVILPGIDAVARPPRLQTD</sequence>
<dbReference type="AlphaFoldDB" id="A0A7W4YGW5"/>
<accession>A0A7W4YGW5</accession>
<dbReference type="PRINTS" id="PR00719">
    <property type="entry name" value="LMWPTPASE"/>
</dbReference>
<evidence type="ECO:0000259" key="5">
    <source>
        <dbReference type="SMART" id="SM00226"/>
    </source>
</evidence>
<dbReference type="Pfam" id="PF01451">
    <property type="entry name" value="LMWPc"/>
    <property type="match status" value="1"/>
</dbReference>
<feature type="domain" description="Phosphotyrosine protein phosphatase I" evidence="5">
    <location>
        <begin position="2"/>
        <end position="163"/>
    </location>
</feature>
<dbReference type="InterPro" id="IPR023485">
    <property type="entry name" value="Ptyr_pPase"/>
</dbReference>
<keyword evidence="2 6" id="KW-0378">Hydrolase</keyword>
<evidence type="ECO:0000256" key="2">
    <source>
        <dbReference type="ARBA" id="ARBA00022801"/>
    </source>
</evidence>
<name>A0A7W4YGW5_9MICO</name>
<evidence type="ECO:0000256" key="4">
    <source>
        <dbReference type="PIRSR" id="PIRSR617867-1"/>
    </source>
</evidence>
<dbReference type="SMART" id="SM00226">
    <property type="entry name" value="LMWPc"/>
    <property type="match status" value="1"/>
</dbReference>
<comment type="caution">
    <text evidence="6">The sequence shown here is derived from an EMBL/GenBank/DDBJ whole genome shotgun (WGS) entry which is preliminary data.</text>
</comment>
<keyword evidence="3" id="KW-0904">Protein phosphatase</keyword>
<proteinExistence type="inferred from homology"/>